<dbReference type="RefSeq" id="XP_007868319.1">
    <property type="nucleotide sequence ID" value="XM_007870128.1"/>
</dbReference>
<evidence type="ECO:0000256" key="1">
    <source>
        <dbReference type="SAM" id="MobiDB-lite"/>
    </source>
</evidence>
<evidence type="ECO:0008006" key="4">
    <source>
        <dbReference type="Google" id="ProtNLM"/>
    </source>
</evidence>
<protein>
    <recommendedName>
        <fullName evidence="4">F-box domain-containing protein</fullName>
    </recommendedName>
</protein>
<dbReference type="Proteomes" id="UP000030669">
    <property type="component" value="Unassembled WGS sequence"/>
</dbReference>
<dbReference type="OrthoDB" id="434783at2759"/>
<evidence type="ECO:0000313" key="3">
    <source>
        <dbReference type="Proteomes" id="UP000030669"/>
    </source>
</evidence>
<feature type="region of interest" description="Disordered" evidence="1">
    <location>
        <begin position="486"/>
        <end position="517"/>
    </location>
</feature>
<dbReference type="EMBL" id="KB469306">
    <property type="protein sequence ID" value="EPQ53003.1"/>
    <property type="molecule type" value="Genomic_DNA"/>
</dbReference>
<feature type="region of interest" description="Disordered" evidence="1">
    <location>
        <begin position="212"/>
        <end position="232"/>
    </location>
</feature>
<reference evidence="2 3" key="1">
    <citation type="journal article" date="2012" name="Science">
        <title>The Paleozoic origin of enzymatic lignin decomposition reconstructed from 31 fungal genomes.</title>
        <authorList>
            <person name="Floudas D."/>
            <person name="Binder M."/>
            <person name="Riley R."/>
            <person name="Barry K."/>
            <person name="Blanchette R.A."/>
            <person name="Henrissat B."/>
            <person name="Martinez A.T."/>
            <person name="Otillar R."/>
            <person name="Spatafora J.W."/>
            <person name="Yadav J.S."/>
            <person name="Aerts A."/>
            <person name="Benoit I."/>
            <person name="Boyd A."/>
            <person name="Carlson A."/>
            <person name="Copeland A."/>
            <person name="Coutinho P.M."/>
            <person name="de Vries R.P."/>
            <person name="Ferreira P."/>
            <person name="Findley K."/>
            <person name="Foster B."/>
            <person name="Gaskell J."/>
            <person name="Glotzer D."/>
            <person name="Gorecki P."/>
            <person name="Heitman J."/>
            <person name="Hesse C."/>
            <person name="Hori C."/>
            <person name="Igarashi K."/>
            <person name="Jurgens J.A."/>
            <person name="Kallen N."/>
            <person name="Kersten P."/>
            <person name="Kohler A."/>
            <person name="Kuees U."/>
            <person name="Kumar T.K.A."/>
            <person name="Kuo A."/>
            <person name="LaButti K."/>
            <person name="Larrondo L.F."/>
            <person name="Lindquist E."/>
            <person name="Ling A."/>
            <person name="Lombard V."/>
            <person name="Lucas S."/>
            <person name="Lundell T."/>
            <person name="Martin R."/>
            <person name="McLaughlin D.J."/>
            <person name="Morgenstern I."/>
            <person name="Morin E."/>
            <person name="Murat C."/>
            <person name="Nagy L.G."/>
            <person name="Nolan M."/>
            <person name="Ohm R.A."/>
            <person name="Patyshakuliyeva A."/>
            <person name="Rokas A."/>
            <person name="Ruiz-Duenas F.J."/>
            <person name="Sabat G."/>
            <person name="Salamov A."/>
            <person name="Samejima M."/>
            <person name="Schmutz J."/>
            <person name="Slot J.C."/>
            <person name="St John F."/>
            <person name="Stenlid J."/>
            <person name="Sun H."/>
            <person name="Sun S."/>
            <person name="Syed K."/>
            <person name="Tsang A."/>
            <person name="Wiebenga A."/>
            <person name="Young D."/>
            <person name="Pisabarro A."/>
            <person name="Eastwood D.C."/>
            <person name="Martin F."/>
            <person name="Cullen D."/>
            <person name="Grigoriev I.V."/>
            <person name="Hibbett D.S."/>
        </authorList>
    </citation>
    <scope>NUCLEOTIDE SEQUENCE [LARGE SCALE GENOMIC DNA]</scope>
    <source>
        <strain evidence="2 3">ATCC 11539</strain>
    </source>
</reference>
<accession>S7PZZ6</accession>
<dbReference type="AlphaFoldDB" id="S7PZZ6"/>
<feature type="compositionally biased region" description="Pro residues" evidence="1">
    <location>
        <begin position="222"/>
        <end position="231"/>
    </location>
</feature>
<proteinExistence type="predicted"/>
<dbReference type="OMA" id="DAWGHYS"/>
<gene>
    <name evidence="2" type="ORF">GLOTRDRAFT_122335</name>
</gene>
<sequence length="614" mass="69556">MPRLDTVNAEILARIAFYAATNSELGPPADLLALLLTCKSIHAAISPPTNYALYADAFRAKFDVEPVQRRFPDRWSTDRCLAKELVKRCKMLRRMRRREVPSLEQLTDDLWTAYLMMLEHDKHNRTLLVRWAGIREFLWQILAASLTRGLFDWFNNREVASLIVWLFWMSMDRDDLLREHPRRRLELQRLLHPFIVASFKYPSFHAPDLHQLVPLDPEEHPPPPSPAPTQPPVRTLTHFSHPLTIACPPLTAGAILCSAARTEMQLALDTAAGRAGWRALTHRSGVQVCTRAQRDAQGALGPAVEDLEEFENRWNVRCAYEPLPGESEKKILGSERWEELWWRLVGCADPYGDGGALRGKVYEFGAAAGRWRGRYVMPSQEPFLTLLTRPARVSALDVPITHRPMYCTLKEHHCLADEQPLDLGADEWGADLLNAWLPRGTELVEREDHLEIYDPVFDRIVRYETLAPPGSSHTYLSKSAKAETVWMDDSDSDDEGDDGDHADAHSNPTYIDSEDWEDTVTHRSSGVSDIILTGETEHARGVAWGRYKFVGRVRAWDGLVCLLRTPADADSAVLGCLVFRGYVQGGNFVGVWRDVNTSLEVGGWECGFVMTRDE</sequence>
<evidence type="ECO:0000313" key="2">
    <source>
        <dbReference type="EMBL" id="EPQ53003.1"/>
    </source>
</evidence>
<name>S7PZZ6_GLOTA</name>
<dbReference type="eggNOG" id="ENOG502SIPZ">
    <property type="taxonomic scope" value="Eukaryota"/>
</dbReference>
<dbReference type="HOGENOM" id="CLU_011151_1_0_1"/>
<feature type="compositionally biased region" description="Acidic residues" evidence="1">
    <location>
        <begin position="486"/>
        <end position="498"/>
    </location>
</feature>
<dbReference type="KEGG" id="gtr:GLOTRDRAFT_122335"/>
<keyword evidence="3" id="KW-1185">Reference proteome</keyword>
<dbReference type="GeneID" id="19300826"/>
<organism evidence="2 3">
    <name type="scientific">Gloeophyllum trabeum (strain ATCC 11539 / FP-39264 / Madison 617)</name>
    <name type="common">Brown rot fungus</name>
    <dbReference type="NCBI Taxonomy" id="670483"/>
    <lineage>
        <taxon>Eukaryota</taxon>
        <taxon>Fungi</taxon>
        <taxon>Dikarya</taxon>
        <taxon>Basidiomycota</taxon>
        <taxon>Agaricomycotina</taxon>
        <taxon>Agaricomycetes</taxon>
        <taxon>Gloeophyllales</taxon>
        <taxon>Gloeophyllaceae</taxon>
        <taxon>Gloeophyllum</taxon>
    </lineage>
</organism>